<dbReference type="PANTHER" id="PTHR19446">
    <property type="entry name" value="REVERSE TRANSCRIPTASES"/>
    <property type="match status" value="1"/>
</dbReference>
<sequence length="183" mass="21212">MVRQQVPNIANLSDEKRLRHELEFFLDCEEALWAQKSRYLLGKNTQSVDMIFGKLQKYDIPSLQQNHVDILNKPFTFEECHVALNQMKPDGAPGLDGFNVRFYRTYWETLKNDVLSMVKSFFDDGFLLNHMNKSYLMLIPKTTAPDFRPISLANVSYKLVTKVLCNRLKCCLPDLIAPNQSAF</sequence>
<evidence type="ECO:0000313" key="1">
    <source>
        <dbReference type="EMBL" id="KAF7835727.1"/>
    </source>
</evidence>
<dbReference type="SUPFAM" id="SSF56672">
    <property type="entry name" value="DNA/RNA polymerases"/>
    <property type="match status" value="1"/>
</dbReference>
<dbReference type="EMBL" id="JAAIUW010000004">
    <property type="protein sequence ID" value="KAF7835727.1"/>
    <property type="molecule type" value="Genomic_DNA"/>
</dbReference>
<dbReference type="OrthoDB" id="1436205at2759"/>
<evidence type="ECO:0000313" key="2">
    <source>
        <dbReference type="Proteomes" id="UP000634136"/>
    </source>
</evidence>
<accession>A0A835CE84</accession>
<dbReference type="Proteomes" id="UP000634136">
    <property type="component" value="Unassembled WGS sequence"/>
</dbReference>
<reference evidence="1" key="1">
    <citation type="submission" date="2020-09" db="EMBL/GenBank/DDBJ databases">
        <title>Genome-Enabled Discovery of Anthraquinone Biosynthesis in Senna tora.</title>
        <authorList>
            <person name="Kang S.-H."/>
            <person name="Pandey R.P."/>
            <person name="Lee C.-M."/>
            <person name="Sim J.-S."/>
            <person name="Jeong J.-T."/>
            <person name="Choi B.-S."/>
            <person name="Jung M."/>
            <person name="Ginzburg D."/>
            <person name="Zhao K."/>
            <person name="Won S.Y."/>
            <person name="Oh T.-J."/>
            <person name="Yu Y."/>
            <person name="Kim N.-H."/>
            <person name="Lee O.R."/>
            <person name="Lee T.-H."/>
            <person name="Bashyal P."/>
            <person name="Kim T.-S."/>
            <person name="Lee W.-H."/>
            <person name="Kawkins C."/>
            <person name="Kim C.-K."/>
            <person name="Kim J.S."/>
            <person name="Ahn B.O."/>
            <person name="Rhee S.Y."/>
            <person name="Sohng J.K."/>
        </authorList>
    </citation>
    <scope>NUCLEOTIDE SEQUENCE</scope>
    <source>
        <tissue evidence="1">Leaf</tissue>
    </source>
</reference>
<comment type="caution">
    <text evidence="1">The sequence shown here is derived from an EMBL/GenBank/DDBJ whole genome shotgun (WGS) entry which is preliminary data.</text>
</comment>
<gene>
    <name evidence="1" type="ORF">G2W53_010586</name>
</gene>
<proteinExistence type="predicted"/>
<keyword evidence="2" id="KW-1185">Reference proteome</keyword>
<name>A0A835CE84_9FABA</name>
<protein>
    <submittedName>
        <fullName evidence="1">Transposon TX1 uncharacterized 149 kDa protein</fullName>
    </submittedName>
</protein>
<dbReference type="AlphaFoldDB" id="A0A835CE84"/>
<organism evidence="1 2">
    <name type="scientific">Senna tora</name>
    <dbReference type="NCBI Taxonomy" id="362788"/>
    <lineage>
        <taxon>Eukaryota</taxon>
        <taxon>Viridiplantae</taxon>
        <taxon>Streptophyta</taxon>
        <taxon>Embryophyta</taxon>
        <taxon>Tracheophyta</taxon>
        <taxon>Spermatophyta</taxon>
        <taxon>Magnoliopsida</taxon>
        <taxon>eudicotyledons</taxon>
        <taxon>Gunneridae</taxon>
        <taxon>Pentapetalae</taxon>
        <taxon>rosids</taxon>
        <taxon>fabids</taxon>
        <taxon>Fabales</taxon>
        <taxon>Fabaceae</taxon>
        <taxon>Caesalpinioideae</taxon>
        <taxon>Cassia clade</taxon>
        <taxon>Senna</taxon>
    </lineage>
</organism>
<dbReference type="InterPro" id="IPR043502">
    <property type="entry name" value="DNA/RNA_pol_sf"/>
</dbReference>